<accession>A0A7J6DHK0</accession>
<evidence type="ECO:0000256" key="2">
    <source>
        <dbReference type="SAM" id="SignalP"/>
    </source>
</evidence>
<evidence type="ECO:0000313" key="4">
    <source>
        <dbReference type="Proteomes" id="UP000579812"/>
    </source>
</evidence>
<dbReference type="AlphaFoldDB" id="A0A7J6DHK0"/>
<sequence>MNKCGQLPVLCVLLLTFHGVLCSEFVRSKCALSKLKFHDEVSNGDIFKSFWRNSKQRRSVNFMGNGQQKTTEQTQTNKLQYECGDQILTVVLKHADAVNIRIYGRHGGQFEFDRLQAFCGVSIKTTNTELHLLFNYVSCYVKQESTKHVLSLSWYGTNLDLSCPVRVTPPSMVCKNKVMELTVFNGTADEMSVAVNGEWAPLLYVATQCWKRKLFNQRDLTFFVKHTSCGVTVGKSHFNLDLRLRDETITLSCSYEEILVLPPKNSWLSVTNQPLPQRELNVYHKPSTGFPTKAIASQVVEEQAFPVEQPARNAASSPSLHRRSHSLPKLPSLPGSFNLAVNFPFSLPVPTRHANRGHLISKPVTPTPEPTYTPIPDPTYSSSEFSSSVQNGQPHVSYEQEEIAVPVTEAPKSEYQYMQYPYKFEKPASPSSQTEPSPALESQLSRGPVSSAALYQPYGSAQNFPKLNPLQVNPSLASLVQYIPPGYFLCSYDSQQPPIHPHMFQPSDPNQPLQYQKPDIAQLVNPAVPPKKGYPEQQLTSAVASSPHDSGTPLFQPSQFQQYLYQSSYGRQSSTTPLSPTLPHIPINLQPQTRPNPAFQDSRPLQSQYYQKPSQPLGSVQQPWSISHFPVRGLSERSRPFMSTSSQPPELLQYQTGGNQYLDPYQRSVVYTPGTGTSSHSQYQPSPFSYPPFRPEISSADVSTENMGSSPSFFQPRSKAPVSSSRAPNKSKHPIASLPPPVHRPLWGKPEKHVAKLPLSQGPSVRYKQNPHVHPERPSETRSPKPQNDTMPLRQFFRQASIPKDVYVPPHFRSTSQ</sequence>
<protein>
    <recommendedName>
        <fullName evidence="5">Adhesive plaque matrix protein-like</fullName>
    </recommendedName>
</protein>
<name>A0A7J6DHK0_9TELE</name>
<gene>
    <name evidence="3" type="ORF">G5714_000516</name>
</gene>
<feature type="compositionally biased region" description="Polar residues" evidence="1">
    <location>
        <begin position="700"/>
        <end position="728"/>
    </location>
</feature>
<keyword evidence="4" id="KW-1185">Reference proteome</keyword>
<feature type="region of interest" description="Disordered" evidence="1">
    <location>
        <begin position="571"/>
        <end position="602"/>
    </location>
</feature>
<evidence type="ECO:0000256" key="1">
    <source>
        <dbReference type="SAM" id="MobiDB-lite"/>
    </source>
</evidence>
<evidence type="ECO:0008006" key="5">
    <source>
        <dbReference type="Google" id="ProtNLM"/>
    </source>
</evidence>
<dbReference type="Proteomes" id="UP000579812">
    <property type="component" value="Unassembled WGS sequence"/>
</dbReference>
<dbReference type="EMBL" id="JAAMOB010000001">
    <property type="protein sequence ID" value="KAF4118465.1"/>
    <property type="molecule type" value="Genomic_DNA"/>
</dbReference>
<comment type="caution">
    <text evidence="3">The sequence shown here is derived from an EMBL/GenBank/DDBJ whole genome shotgun (WGS) entry which is preliminary data.</text>
</comment>
<feature type="chain" id="PRO_5029804137" description="Adhesive plaque matrix protein-like" evidence="2">
    <location>
        <begin position="23"/>
        <end position="817"/>
    </location>
</feature>
<dbReference type="OrthoDB" id="8889443at2759"/>
<feature type="compositionally biased region" description="Basic and acidic residues" evidence="1">
    <location>
        <begin position="773"/>
        <end position="783"/>
    </location>
</feature>
<evidence type="ECO:0000313" key="3">
    <source>
        <dbReference type="EMBL" id="KAF4118465.1"/>
    </source>
</evidence>
<keyword evidence="2" id="KW-0732">Signal</keyword>
<proteinExistence type="predicted"/>
<feature type="region of interest" description="Disordered" evidence="1">
    <location>
        <begin position="669"/>
        <end position="791"/>
    </location>
</feature>
<organism evidence="3 4">
    <name type="scientific">Onychostoma macrolepis</name>
    <dbReference type="NCBI Taxonomy" id="369639"/>
    <lineage>
        <taxon>Eukaryota</taxon>
        <taxon>Metazoa</taxon>
        <taxon>Chordata</taxon>
        <taxon>Craniata</taxon>
        <taxon>Vertebrata</taxon>
        <taxon>Euteleostomi</taxon>
        <taxon>Actinopterygii</taxon>
        <taxon>Neopterygii</taxon>
        <taxon>Teleostei</taxon>
        <taxon>Ostariophysi</taxon>
        <taxon>Cypriniformes</taxon>
        <taxon>Cyprinidae</taxon>
        <taxon>Acrossocheilinae</taxon>
        <taxon>Onychostoma</taxon>
    </lineage>
</organism>
<feature type="compositionally biased region" description="Low complexity" evidence="1">
    <location>
        <begin position="678"/>
        <end position="687"/>
    </location>
</feature>
<feature type="signal peptide" evidence="2">
    <location>
        <begin position="1"/>
        <end position="22"/>
    </location>
</feature>
<feature type="region of interest" description="Disordered" evidence="1">
    <location>
        <begin position="426"/>
        <end position="445"/>
    </location>
</feature>
<feature type="compositionally biased region" description="Polar residues" evidence="1">
    <location>
        <begin position="429"/>
        <end position="445"/>
    </location>
</feature>
<reference evidence="3 4" key="1">
    <citation type="submission" date="2020-04" db="EMBL/GenBank/DDBJ databases">
        <title>Chromosome-level genome assembly of a cyprinid fish Onychostoma macrolepis by integration of Nanopore Sequencing, Bionano and Hi-C technology.</title>
        <authorList>
            <person name="Wang D."/>
        </authorList>
    </citation>
    <scope>NUCLEOTIDE SEQUENCE [LARGE SCALE GENOMIC DNA]</scope>
    <source>
        <strain evidence="3">SWU-2019</strain>
        <tissue evidence="3">Muscle</tissue>
    </source>
</reference>